<proteinExistence type="predicted"/>
<feature type="compositionally biased region" description="Basic residues" evidence="1">
    <location>
        <begin position="1"/>
        <end position="16"/>
    </location>
</feature>
<accession>A0A1N7S9L5</accession>
<feature type="region of interest" description="Disordered" evidence="1">
    <location>
        <begin position="1"/>
        <end position="36"/>
    </location>
</feature>
<dbReference type="AlphaFoldDB" id="A0A1N7S9L5"/>
<evidence type="ECO:0000313" key="2">
    <source>
        <dbReference type="EMBL" id="SIT44099.1"/>
    </source>
</evidence>
<feature type="region of interest" description="Disordered" evidence="1">
    <location>
        <begin position="83"/>
        <end position="113"/>
    </location>
</feature>
<protein>
    <submittedName>
        <fullName evidence="2">Uncharacterized protein</fullName>
    </submittedName>
</protein>
<gene>
    <name evidence="2" type="ORF">BN2475_460061</name>
</gene>
<dbReference type="STRING" id="1247936.BN2475_460061"/>
<dbReference type="Proteomes" id="UP000187012">
    <property type="component" value="Unassembled WGS sequence"/>
</dbReference>
<sequence>MQRTSARRSIRIRRSANRSAWPPSCMKASVPTCRRRRRSNAIRPVCMQAGSKSLRQRQKNGAPCEGRAVFLCGREKQRRALSLRRCTTPHTASPRVSRPKEDRPQKNPGLAPGKRYVIQRIGALGQSNRASGNGTTLLLAVTPAQRVSCAGAR</sequence>
<organism evidence="2 3">
    <name type="scientific">Paraburkholderia ribeironis</name>
    <dbReference type="NCBI Taxonomy" id="1247936"/>
    <lineage>
        <taxon>Bacteria</taxon>
        <taxon>Pseudomonadati</taxon>
        <taxon>Pseudomonadota</taxon>
        <taxon>Betaproteobacteria</taxon>
        <taxon>Burkholderiales</taxon>
        <taxon>Burkholderiaceae</taxon>
        <taxon>Paraburkholderia</taxon>
    </lineage>
</organism>
<evidence type="ECO:0000256" key="1">
    <source>
        <dbReference type="SAM" id="MobiDB-lite"/>
    </source>
</evidence>
<evidence type="ECO:0000313" key="3">
    <source>
        <dbReference type="Proteomes" id="UP000187012"/>
    </source>
</evidence>
<dbReference type="EMBL" id="CYGX02000046">
    <property type="protein sequence ID" value="SIT44099.1"/>
    <property type="molecule type" value="Genomic_DNA"/>
</dbReference>
<name>A0A1N7S9L5_9BURK</name>
<keyword evidence="3" id="KW-1185">Reference proteome</keyword>
<reference evidence="2 3" key="1">
    <citation type="submission" date="2016-12" db="EMBL/GenBank/DDBJ databases">
        <authorList>
            <person name="Song W.-J."/>
            <person name="Kurnit D.M."/>
        </authorList>
    </citation>
    <scope>NUCLEOTIDE SEQUENCE [LARGE SCALE GENOMIC DNA]</scope>
    <source>
        <strain evidence="2 3">STM7296</strain>
    </source>
</reference>